<gene>
    <name evidence="1" type="ORF">L345_02396</name>
</gene>
<accession>V8PCS8</accession>
<evidence type="ECO:0000313" key="1">
    <source>
        <dbReference type="EMBL" id="ETE71771.1"/>
    </source>
</evidence>
<evidence type="ECO:0000313" key="2">
    <source>
        <dbReference type="Proteomes" id="UP000018936"/>
    </source>
</evidence>
<comment type="caution">
    <text evidence="1">The sequence shown here is derived from an EMBL/GenBank/DDBJ whole genome shotgun (WGS) entry which is preliminary data.</text>
</comment>
<sequence>MCINTAAKRNELLFITHLYKRGGIRDGLMLGRASPFVLLTDGASSGCVLHLCGALSEFRAIQLRRRSVLKEHPCLYYRLPELKPGSEF</sequence>
<reference evidence="1 2" key="1">
    <citation type="journal article" date="2013" name="Proc. Natl. Acad. Sci. U.S.A.">
        <title>The king cobra genome reveals dynamic gene evolution and adaptation in the snake venom system.</title>
        <authorList>
            <person name="Vonk F.J."/>
            <person name="Casewell N.R."/>
            <person name="Henkel C.V."/>
            <person name="Heimberg A.M."/>
            <person name="Jansen H.J."/>
            <person name="McCleary R.J."/>
            <person name="Kerkkamp H.M."/>
            <person name="Vos R.A."/>
            <person name="Guerreiro I."/>
            <person name="Calvete J.J."/>
            <person name="Wuster W."/>
            <person name="Woods A.E."/>
            <person name="Logan J.M."/>
            <person name="Harrison R.A."/>
            <person name="Castoe T.A."/>
            <person name="de Koning A.P."/>
            <person name="Pollock D.D."/>
            <person name="Yandell M."/>
            <person name="Calderon D."/>
            <person name="Renjifo C."/>
            <person name="Currier R.B."/>
            <person name="Salgado D."/>
            <person name="Pla D."/>
            <person name="Sanz L."/>
            <person name="Hyder A.S."/>
            <person name="Ribeiro J.M."/>
            <person name="Arntzen J.W."/>
            <person name="van den Thillart G.E."/>
            <person name="Boetzer M."/>
            <person name="Pirovano W."/>
            <person name="Dirks R.P."/>
            <person name="Spaink H.P."/>
            <person name="Duboule D."/>
            <person name="McGlinn E."/>
            <person name="Kini R.M."/>
            <person name="Richardson M.K."/>
        </authorList>
    </citation>
    <scope>NUCLEOTIDE SEQUENCE</scope>
    <source>
        <tissue evidence="1">Blood</tissue>
    </source>
</reference>
<keyword evidence="2" id="KW-1185">Reference proteome</keyword>
<proteinExistence type="predicted"/>
<name>V8PCS8_OPHHA</name>
<protein>
    <submittedName>
        <fullName evidence="1">Uncharacterized protein</fullName>
    </submittedName>
</protein>
<dbReference type="Proteomes" id="UP000018936">
    <property type="component" value="Unassembled WGS sequence"/>
</dbReference>
<dbReference type="EMBL" id="AZIM01000313">
    <property type="protein sequence ID" value="ETE71771.1"/>
    <property type="molecule type" value="Genomic_DNA"/>
</dbReference>
<dbReference type="AlphaFoldDB" id="V8PCS8"/>
<feature type="non-terminal residue" evidence="1">
    <location>
        <position position="1"/>
    </location>
</feature>
<organism evidence="1 2">
    <name type="scientific">Ophiophagus hannah</name>
    <name type="common">King cobra</name>
    <name type="synonym">Naja hannah</name>
    <dbReference type="NCBI Taxonomy" id="8665"/>
    <lineage>
        <taxon>Eukaryota</taxon>
        <taxon>Metazoa</taxon>
        <taxon>Chordata</taxon>
        <taxon>Craniata</taxon>
        <taxon>Vertebrata</taxon>
        <taxon>Euteleostomi</taxon>
        <taxon>Lepidosauria</taxon>
        <taxon>Squamata</taxon>
        <taxon>Bifurcata</taxon>
        <taxon>Unidentata</taxon>
        <taxon>Episquamata</taxon>
        <taxon>Toxicofera</taxon>
        <taxon>Serpentes</taxon>
        <taxon>Colubroidea</taxon>
        <taxon>Elapidae</taxon>
        <taxon>Elapinae</taxon>
        <taxon>Ophiophagus</taxon>
    </lineage>
</organism>